<dbReference type="InterPro" id="IPR003352">
    <property type="entry name" value="PTS_EIIC"/>
</dbReference>
<comment type="caution">
    <text evidence="9">The sequence shown here is derived from an EMBL/GenBank/DDBJ whole genome shotgun (WGS) entry which is preliminary data.</text>
</comment>
<keyword evidence="7" id="KW-0472">Membrane</keyword>
<dbReference type="GO" id="GO:0009401">
    <property type="term" value="P:phosphoenolpyruvate-dependent sugar phosphotransferase system"/>
    <property type="evidence" value="ECO:0007669"/>
    <property type="project" value="InterPro"/>
</dbReference>
<accession>A0A0C1K696</accession>
<dbReference type="Pfam" id="PF13303">
    <property type="entry name" value="PTS_EIIC_2"/>
    <property type="match status" value="1"/>
</dbReference>
<dbReference type="RefSeq" id="WP_003029822.1">
    <property type="nucleotide sequence ID" value="NZ_CAJPUH010000051.1"/>
</dbReference>
<keyword evidence="5" id="KW-0812">Transmembrane</keyword>
<feature type="domain" description="Phosphotransferase system EIIC" evidence="8">
    <location>
        <begin position="17"/>
        <end position="342"/>
    </location>
</feature>
<proteinExistence type="predicted"/>
<dbReference type="GeneID" id="93846942"/>
<sequence length="349" mass="36008">METQAQEKMTAKIFVNKVLSGTALGVIIGLIPNAVLSAILKYFSTVPIAQTIIHIAVIFQLATPLIIGGLIALQFGFKPMQMMVTAGAAFVASGVVTFNTELGKYVGAGTGDLINTMLTAAIAVGMLMLIKDRFGSTAVVAMPIVVGVGAALIGLLLLPFVKQITTGIGVVINEFTHLQPLLMSILICCSFAFIIISPISTVAIGLAIQLNGISAGASAMGVAATAVALVVHSWKVNNSGVTLAIALGAMKLMMPNVFKYPIILVPCLTTAVISAIPVALFSVSGTAQSAGFGLVGLVGPLASIDAGLNIALAVVVWLIVPILAALASKIVFEKILKLYDSSVVFKFQD</sequence>
<evidence type="ECO:0000256" key="3">
    <source>
        <dbReference type="ARBA" id="ARBA00022475"/>
    </source>
</evidence>
<dbReference type="EMBL" id="JWIY01000001">
    <property type="protein sequence ID" value="KIC78545.1"/>
    <property type="molecule type" value="Genomic_DNA"/>
</dbReference>
<comment type="subcellular location">
    <subcellularLocation>
        <location evidence="1">Cell membrane</location>
        <topology evidence="1">Multi-pass membrane protein</topology>
    </subcellularLocation>
</comment>
<dbReference type="GO" id="GO:0005886">
    <property type="term" value="C:plasma membrane"/>
    <property type="evidence" value="ECO:0007669"/>
    <property type="project" value="UniProtKB-SubCell"/>
</dbReference>
<gene>
    <name evidence="9" type="ORF">RN79_02980</name>
</gene>
<dbReference type="GO" id="GO:0008982">
    <property type="term" value="F:protein-N(PI)-phosphohistidine-sugar phosphotransferase activity"/>
    <property type="evidence" value="ECO:0007669"/>
    <property type="project" value="InterPro"/>
</dbReference>
<organism evidence="9 10">
    <name type="scientific">Streptococcus constellatus</name>
    <dbReference type="NCBI Taxonomy" id="76860"/>
    <lineage>
        <taxon>Bacteria</taxon>
        <taxon>Bacillati</taxon>
        <taxon>Bacillota</taxon>
        <taxon>Bacilli</taxon>
        <taxon>Lactobacillales</taxon>
        <taxon>Streptococcaceae</taxon>
        <taxon>Streptococcus</taxon>
        <taxon>Streptococcus anginosus group</taxon>
    </lineage>
</organism>
<evidence type="ECO:0000313" key="10">
    <source>
        <dbReference type="Proteomes" id="UP000031339"/>
    </source>
</evidence>
<dbReference type="OrthoDB" id="396983at2"/>
<evidence type="ECO:0000256" key="6">
    <source>
        <dbReference type="ARBA" id="ARBA00022989"/>
    </source>
</evidence>
<evidence type="ECO:0000256" key="2">
    <source>
        <dbReference type="ARBA" id="ARBA00022448"/>
    </source>
</evidence>
<evidence type="ECO:0000256" key="7">
    <source>
        <dbReference type="ARBA" id="ARBA00023136"/>
    </source>
</evidence>
<dbReference type="STRING" id="862969.SCI_0877"/>
<name>A0A0C1K696_STRCV</name>
<evidence type="ECO:0000256" key="5">
    <source>
        <dbReference type="ARBA" id="ARBA00022692"/>
    </source>
</evidence>
<evidence type="ECO:0000256" key="1">
    <source>
        <dbReference type="ARBA" id="ARBA00004651"/>
    </source>
</evidence>
<keyword evidence="3" id="KW-1003">Cell membrane</keyword>
<protein>
    <submittedName>
        <fullName evidence="9">Membrane protein</fullName>
    </submittedName>
</protein>
<evidence type="ECO:0000256" key="4">
    <source>
        <dbReference type="ARBA" id="ARBA00022597"/>
    </source>
</evidence>
<dbReference type="Proteomes" id="UP000031339">
    <property type="component" value="Unassembled WGS sequence"/>
</dbReference>
<dbReference type="eggNOG" id="COG3641">
    <property type="taxonomic scope" value="Bacteria"/>
</dbReference>
<dbReference type="AlphaFoldDB" id="A0A0C1K696"/>
<keyword evidence="6" id="KW-1133">Transmembrane helix</keyword>
<keyword evidence="2" id="KW-0813">Transport</keyword>
<evidence type="ECO:0000259" key="8">
    <source>
        <dbReference type="Pfam" id="PF13303"/>
    </source>
</evidence>
<keyword evidence="4" id="KW-0762">Sugar transport</keyword>
<reference evidence="9 10" key="1">
    <citation type="submission" date="2014-12" db="EMBL/GenBank/DDBJ databases">
        <title>Partial genome sequence of Streptococcus constellatus KCOM 1650 (= ChDC B144).</title>
        <authorList>
            <person name="Kook J.-K."/>
            <person name="Park S.-N."/>
            <person name="Lim Y.K."/>
            <person name="Jo E."/>
        </authorList>
    </citation>
    <scope>NUCLEOTIDE SEQUENCE [LARGE SCALE GENOMIC DNA]</scope>
    <source>
        <strain evidence="9 10">KCOM 1650</strain>
    </source>
</reference>
<evidence type="ECO:0000313" key="9">
    <source>
        <dbReference type="EMBL" id="KIC78545.1"/>
    </source>
</evidence>